<dbReference type="InterPro" id="IPR008972">
    <property type="entry name" value="Cupredoxin"/>
</dbReference>
<dbReference type="OrthoDB" id="5421909at2759"/>
<sequence length="242" mass="23859">MGSHMGVIGCLLAAAALLHSATAATHVVLGNSGWFLPTNGDGTYSTWAAGQDFRVGDTLVFDFPTGLHAVAEVTKAGYDSCNGASPLSSQTTGPASITLATSGEHYYICTVDGHCLSGMKLAITVKTAPVTVTPPAPTIPTVSSPASGPSPPRPGTPPTPLIPRVSSPASAPSPPGPGTPPAPLIPIVSSPATPGPGTPPAPLTPRVSSPSIGPSPPSSASSSITIGGIISALLSTAIAFLY</sequence>
<feature type="compositionally biased region" description="Low complexity" evidence="3">
    <location>
        <begin position="204"/>
        <end position="222"/>
    </location>
</feature>
<dbReference type="PROSITE" id="PS51485">
    <property type="entry name" value="PHYTOCYANIN"/>
    <property type="match status" value="1"/>
</dbReference>
<feature type="compositionally biased region" description="Pro residues" evidence="3">
    <location>
        <begin position="193"/>
        <end position="203"/>
    </location>
</feature>
<keyword evidence="7" id="KW-1185">Reference proteome</keyword>
<keyword evidence="4" id="KW-0732">Signal</keyword>
<dbReference type="InterPro" id="IPR003245">
    <property type="entry name" value="Phytocyanin_dom"/>
</dbReference>
<dbReference type="Pfam" id="PF02298">
    <property type="entry name" value="Cu_bind_like"/>
    <property type="match status" value="1"/>
</dbReference>
<reference evidence="6 7" key="1">
    <citation type="submission" date="2020-10" db="EMBL/GenBank/DDBJ databases">
        <title>The Coptis chinensis genome and diversification of protoberbering-type alkaloids.</title>
        <authorList>
            <person name="Wang B."/>
            <person name="Shu S."/>
            <person name="Song C."/>
            <person name="Liu Y."/>
        </authorList>
    </citation>
    <scope>NUCLEOTIDE SEQUENCE [LARGE SCALE GENOMIC DNA]</scope>
    <source>
        <strain evidence="6">HL-2020</strain>
        <tissue evidence="6">Leaf</tissue>
    </source>
</reference>
<evidence type="ECO:0000256" key="3">
    <source>
        <dbReference type="SAM" id="MobiDB-lite"/>
    </source>
</evidence>
<dbReference type="EMBL" id="JADFTS010000003">
    <property type="protein sequence ID" value="KAF9613461.1"/>
    <property type="molecule type" value="Genomic_DNA"/>
</dbReference>
<protein>
    <recommendedName>
        <fullName evidence="5">Phytocyanin domain-containing protein</fullName>
    </recommendedName>
</protein>
<evidence type="ECO:0000256" key="1">
    <source>
        <dbReference type="ARBA" id="ARBA00022723"/>
    </source>
</evidence>
<feature type="compositionally biased region" description="Pro residues" evidence="3">
    <location>
        <begin position="171"/>
        <end position="184"/>
    </location>
</feature>
<dbReference type="GO" id="GO:0009055">
    <property type="term" value="F:electron transfer activity"/>
    <property type="evidence" value="ECO:0007669"/>
    <property type="project" value="InterPro"/>
</dbReference>
<proteinExistence type="predicted"/>
<comment type="caution">
    <text evidence="6">The sequence shown here is derived from an EMBL/GenBank/DDBJ whole genome shotgun (WGS) entry which is preliminary data.</text>
</comment>
<dbReference type="GO" id="GO:0005886">
    <property type="term" value="C:plasma membrane"/>
    <property type="evidence" value="ECO:0007669"/>
    <property type="project" value="TreeGrafter"/>
</dbReference>
<feature type="region of interest" description="Disordered" evidence="3">
    <location>
        <begin position="131"/>
        <end position="222"/>
    </location>
</feature>
<dbReference type="GO" id="GO:0046872">
    <property type="term" value="F:metal ion binding"/>
    <property type="evidence" value="ECO:0007669"/>
    <property type="project" value="UniProtKB-KW"/>
</dbReference>
<dbReference type="SUPFAM" id="SSF49503">
    <property type="entry name" value="Cupredoxins"/>
    <property type="match status" value="1"/>
</dbReference>
<evidence type="ECO:0000313" key="6">
    <source>
        <dbReference type="EMBL" id="KAF9613461.1"/>
    </source>
</evidence>
<gene>
    <name evidence="6" type="ORF">IFM89_008308</name>
</gene>
<organism evidence="6 7">
    <name type="scientific">Coptis chinensis</name>
    <dbReference type="NCBI Taxonomy" id="261450"/>
    <lineage>
        <taxon>Eukaryota</taxon>
        <taxon>Viridiplantae</taxon>
        <taxon>Streptophyta</taxon>
        <taxon>Embryophyta</taxon>
        <taxon>Tracheophyta</taxon>
        <taxon>Spermatophyta</taxon>
        <taxon>Magnoliopsida</taxon>
        <taxon>Ranunculales</taxon>
        <taxon>Ranunculaceae</taxon>
        <taxon>Coptidoideae</taxon>
        <taxon>Coptis</taxon>
    </lineage>
</organism>
<dbReference type="InterPro" id="IPR039391">
    <property type="entry name" value="Phytocyanin-like"/>
</dbReference>
<dbReference type="Gene3D" id="2.60.40.420">
    <property type="entry name" value="Cupredoxins - blue copper proteins"/>
    <property type="match status" value="1"/>
</dbReference>
<feature type="compositionally biased region" description="Pro residues" evidence="3">
    <location>
        <begin position="148"/>
        <end position="161"/>
    </location>
</feature>
<keyword evidence="1" id="KW-0479">Metal-binding</keyword>
<dbReference type="FunFam" id="2.60.40.420:FF:000003">
    <property type="entry name" value="Blue copper"/>
    <property type="match status" value="1"/>
</dbReference>
<keyword evidence="2" id="KW-0325">Glycoprotein</keyword>
<accession>A0A835I9R8</accession>
<evidence type="ECO:0000259" key="5">
    <source>
        <dbReference type="PROSITE" id="PS51485"/>
    </source>
</evidence>
<feature type="chain" id="PRO_5032657416" description="Phytocyanin domain-containing protein" evidence="4">
    <location>
        <begin position="24"/>
        <end position="242"/>
    </location>
</feature>
<dbReference type="CDD" id="cd04216">
    <property type="entry name" value="Phytocyanin"/>
    <property type="match status" value="1"/>
</dbReference>
<evidence type="ECO:0000313" key="7">
    <source>
        <dbReference type="Proteomes" id="UP000631114"/>
    </source>
</evidence>
<dbReference type="PANTHER" id="PTHR33021">
    <property type="entry name" value="BLUE COPPER PROTEIN"/>
    <property type="match status" value="1"/>
</dbReference>
<feature type="signal peptide" evidence="4">
    <location>
        <begin position="1"/>
        <end position="23"/>
    </location>
</feature>
<name>A0A835I9R8_9MAGN</name>
<feature type="domain" description="Phytocyanin" evidence="5">
    <location>
        <begin position="24"/>
        <end position="127"/>
    </location>
</feature>
<evidence type="ECO:0000256" key="2">
    <source>
        <dbReference type="ARBA" id="ARBA00023180"/>
    </source>
</evidence>
<dbReference type="AlphaFoldDB" id="A0A835I9R8"/>
<evidence type="ECO:0000256" key="4">
    <source>
        <dbReference type="SAM" id="SignalP"/>
    </source>
</evidence>
<dbReference type="PANTHER" id="PTHR33021:SF496">
    <property type="entry name" value="OS08G0482700 PROTEIN"/>
    <property type="match status" value="1"/>
</dbReference>
<dbReference type="Proteomes" id="UP000631114">
    <property type="component" value="Unassembled WGS sequence"/>
</dbReference>